<keyword evidence="1" id="KW-1133">Transmembrane helix</keyword>
<gene>
    <name evidence="2" type="ordered locus">RHECIAT_CH0002182</name>
</gene>
<evidence type="ECO:0000256" key="1">
    <source>
        <dbReference type="SAM" id="Phobius"/>
    </source>
</evidence>
<dbReference type="AlphaFoldDB" id="B3Q0D6"/>
<accession>B3Q0D6</accession>
<feature type="transmembrane region" description="Helical" evidence="1">
    <location>
        <begin position="113"/>
        <end position="132"/>
    </location>
</feature>
<proteinExistence type="predicted"/>
<protein>
    <submittedName>
        <fullName evidence="2">Hypothetical conserved protein</fullName>
    </submittedName>
</protein>
<keyword evidence="1" id="KW-0472">Membrane</keyword>
<reference evidence="2 3" key="1">
    <citation type="submission" date="2008-04" db="EMBL/GenBank/DDBJ databases">
        <title>Genome diversity and DNA divergence of Rhizobium etli.</title>
        <authorList>
            <person name="Gonzalez V."/>
            <person name="Acosta J.L."/>
            <person name="Santamaria R.I."/>
            <person name="Bustos P."/>
            <person name="Hernandez-Gonzalez I.L."/>
            <person name="Fernandez J.L."/>
            <person name="Diaz R."/>
            <person name="Flores M."/>
            <person name="Mora J."/>
            <person name="Palacios R."/>
            <person name="Davila G."/>
        </authorList>
    </citation>
    <scope>NUCLEOTIDE SEQUENCE [LARGE SCALE GENOMIC DNA]</scope>
    <source>
        <strain evidence="2 3">CIAT 652</strain>
    </source>
</reference>
<organism evidence="2 3">
    <name type="scientific">Rhizobium etli (strain CIAT 652)</name>
    <dbReference type="NCBI Taxonomy" id="491916"/>
    <lineage>
        <taxon>Bacteria</taxon>
        <taxon>Pseudomonadati</taxon>
        <taxon>Pseudomonadota</taxon>
        <taxon>Alphaproteobacteria</taxon>
        <taxon>Hyphomicrobiales</taxon>
        <taxon>Rhizobiaceae</taxon>
        <taxon>Rhizobium/Agrobacterium group</taxon>
        <taxon>Rhizobium</taxon>
    </lineage>
</organism>
<evidence type="ECO:0000313" key="3">
    <source>
        <dbReference type="Proteomes" id="UP000008817"/>
    </source>
</evidence>
<dbReference type="HOGENOM" id="CLU_160695_1_0_5"/>
<feature type="transmembrane region" description="Helical" evidence="1">
    <location>
        <begin position="42"/>
        <end position="63"/>
    </location>
</feature>
<name>B3Q0D6_RHIE6</name>
<feature type="transmembrane region" description="Helical" evidence="1">
    <location>
        <begin position="84"/>
        <end position="107"/>
    </location>
</feature>
<sequence>MRERVAAGGRTTRFSRLLLPALHCRPHSPLTPLATAEKPLPWIAYIAHFIAAAFLTYGIPHFVNGVSGRRFRTPFAMPSSPTANVVWGWANFLVAFLLFANIGPLYIGTPGDTIFVAAGMLVTGILLARIFGGDAN</sequence>
<keyword evidence="1" id="KW-0812">Transmembrane</keyword>
<evidence type="ECO:0000313" key="2">
    <source>
        <dbReference type="EMBL" id="ACE91140.1"/>
    </source>
</evidence>
<dbReference type="Proteomes" id="UP000008817">
    <property type="component" value="Chromosome"/>
</dbReference>
<dbReference type="KEGG" id="rec:RHECIAT_CH0002182"/>
<dbReference type="eggNOG" id="ENOG5032RUI">
    <property type="taxonomic scope" value="Bacteria"/>
</dbReference>
<dbReference type="EMBL" id="CP001074">
    <property type="protein sequence ID" value="ACE91140.1"/>
    <property type="molecule type" value="Genomic_DNA"/>
</dbReference>